<feature type="transmembrane region" description="Helical" evidence="9">
    <location>
        <begin position="86"/>
        <end position="104"/>
    </location>
</feature>
<evidence type="ECO:0000256" key="8">
    <source>
        <dbReference type="SAM" id="MobiDB-lite"/>
    </source>
</evidence>
<feature type="transmembrane region" description="Helical" evidence="9">
    <location>
        <begin position="310"/>
        <end position="330"/>
    </location>
</feature>
<keyword evidence="7 9" id="KW-0472">Membrane</keyword>
<gene>
    <name evidence="10" type="ORF">FHQ09_01535</name>
</gene>
<evidence type="ECO:0000256" key="5">
    <source>
        <dbReference type="ARBA" id="ARBA00022692"/>
    </source>
</evidence>
<protein>
    <submittedName>
        <fullName evidence="10">Arsenic resistance protein</fullName>
    </submittedName>
</protein>
<dbReference type="Gene3D" id="1.20.1530.20">
    <property type="match status" value="1"/>
</dbReference>
<feature type="transmembrane region" description="Helical" evidence="9">
    <location>
        <begin position="60"/>
        <end position="80"/>
    </location>
</feature>
<keyword evidence="3" id="KW-0813">Transport</keyword>
<feature type="transmembrane region" description="Helical" evidence="9">
    <location>
        <begin position="276"/>
        <end position="298"/>
    </location>
</feature>
<proteinExistence type="inferred from homology"/>
<dbReference type="GO" id="GO:0015104">
    <property type="term" value="F:antimonite transmembrane transporter activity"/>
    <property type="evidence" value="ECO:0007669"/>
    <property type="project" value="TreeGrafter"/>
</dbReference>
<dbReference type="EMBL" id="VDMQ01000001">
    <property type="protein sequence ID" value="TNM57995.1"/>
    <property type="molecule type" value="Genomic_DNA"/>
</dbReference>
<evidence type="ECO:0000256" key="6">
    <source>
        <dbReference type="ARBA" id="ARBA00022989"/>
    </source>
</evidence>
<evidence type="ECO:0000256" key="2">
    <source>
        <dbReference type="ARBA" id="ARBA00010110"/>
    </source>
</evidence>
<dbReference type="InterPro" id="IPR002657">
    <property type="entry name" value="BilAc:Na_symport/Acr3"/>
</dbReference>
<comment type="similarity">
    <text evidence="2">Belongs to the arsenical resistance-3 (ACR3) (TC 2.A.59) family.</text>
</comment>
<feature type="transmembrane region" description="Helical" evidence="9">
    <location>
        <begin position="336"/>
        <end position="355"/>
    </location>
</feature>
<evidence type="ECO:0000256" key="3">
    <source>
        <dbReference type="ARBA" id="ARBA00022448"/>
    </source>
</evidence>
<reference evidence="10 11" key="1">
    <citation type="submission" date="2019-06" db="EMBL/GenBank/DDBJ databases">
        <authorList>
            <person name="Mardanova A.M."/>
            <person name="Pudova D.S."/>
            <person name="Shagimardanova E.I."/>
            <person name="Gogoleva N.E."/>
            <person name="Lutfullin M.T."/>
            <person name="Hadieva G.F."/>
            <person name="Sharipova M.R."/>
        </authorList>
    </citation>
    <scope>NUCLEOTIDE SEQUENCE [LARGE SCALE GENOMIC DNA]</scope>
    <source>
        <strain evidence="10 11">MG-1</strain>
    </source>
</reference>
<organism evidence="10 11">
    <name type="scientific">Brevibacterium sediminis</name>
    <dbReference type="NCBI Taxonomy" id="1857024"/>
    <lineage>
        <taxon>Bacteria</taxon>
        <taxon>Bacillati</taxon>
        <taxon>Actinomycetota</taxon>
        <taxon>Actinomycetes</taxon>
        <taxon>Micrococcales</taxon>
        <taxon>Brevibacteriaceae</taxon>
        <taxon>Brevibacterium</taxon>
    </lineage>
</organism>
<dbReference type="AlphaFoldDB" id="A0A5C4X7N9"/>
<dbReference type="GO" id="GO:0015297">
    <property type="term" value="F:antiporter activity"/>
    <property type="evidence" value="ECO:0007669"/>
    <property type="project" value="InterPro"/>
</dbReference>
<dbReference type="InterPro" id="IPR004706">
    <property type="entry name" value="Arsenical-R_Acr3"/>
</dbReference>
<feature type="region of interest" description="Disordered" evidence="8">
    <location>
        <begin position="26"/>
        <end position="53"/>
    </location>
</feature>
<dbReference type="PANTHER" id="PTHR43057">
    <property type="entry name" value="ARSENITE EFFLUX TRANSPORTER"/>
    <property type="match status" value="1"/>
</dbReference>
<feature type="transmembrane region" description="Helical" evidence="9">
    <location>
        <begin position="145"/>
        <end position="163"/>
    </location>
</feature>
<comment type="subcellular location">
    <subcellularLocation>
        <location evidence="1">Cell membrane</location>
        <topology evidence="1">Multi-pass membrane protein</topology>
    </subcellularLocation>
</comment>
<evidence type="ECO:0000313" key="10">
    <source>
        <dbReference type="EMBL" id="TNM57995.1"/>
    </source>
</evidence>
<dbReference type="Pfam" id="PF01758">
    <property type="entry name" value="SBF"/>
    <property type="match status" value="1"/>
</dbReference>
<keyword evidence="5 9" id="KW-0812">Transmembrane</keyword>
<dbReference type="GO" id="GO:0015105">
    <property type="term" value="F:arsenite transmembrane transporter activity"/>
    <property type="evidence" value="ECO:0007669"/>
    <property type="project" value="TreeGrafter"/>
</dbReference>
<dbReference type="InterPro" id="IPR038770">
    <property type="entry name" value="Na+/solute_symporter_sf"/>
</dbReference>
<feature type="transmembrane region" description="Helical" evidence="9">
    <location>
        <begin position="249"/>
        <end position="270"/>
    </location>
</feature>
<feature type="transmembrane region" description="Helical" evidence="9">
    <location>
        <begin position="175"/>
        <end position="198"/>
    </location>
</feature>
<dbReference type="Proteomes" id="UP000314223">
    <property type="component" value="Unassembled WGS sequence"/>
</dbReference>
<feature type="transmembrane region" description="Helical" evidence="9">
    <location>
        <begin position="210"/>
        <end position="229"/>
    </location>
</feature>
<evidence type="ECO:0000256" key="7">
    <source>
        <dbReference type="ARBA" id="ARBA00023136"/>
    </source>
</evidence>
<evidence type="ECO:0000256" key="4">
    <source>
        <dbReference type="ARBA" id="ARBA00022475"/>
    </source>
</evidence>
<name>A0A5C4X7N9_9MICO</name>
<keyword evidence="6 9" id="KW-1133">Transmembrane helix</keyword>
<comment type="caution">
    <text evidence="10">The sequence shown here is derived from an EMBL/GenBank/DDBJ whole genome shotgun (WGS) entry which is preliminary data.</text>
</comment>
<evidence type="ECO:0000256" key="1">
    <source>
        <dbReference type="ARBA" id="ARBA00004651"/>
    </source>
</evidence>
<feature type="compositionally biased region" description="Polar residues" evidence="8">
    <location>
        <begin position="44"/>
        <end position="53"/>
    </location>
</feature>
<accession>A0A5C4X7N9</accession>
<dbReference type="GO" id="GO:0005886">
    <property type="term" value="C:plasma membrane"/>
    <property type="evidence" value="ECO:0007669"/>
    <property type="project" value="UniProtKB-SubCell"/>
</dbReference>
<evidence type="ECO:0000256" key="9">
    <source>
        <dbReference type="SAM" id="Phobius"/>
    </source>
</evidence>
<sequence length="371" mass="38957">MRPCGAGHLRSTSAAGLPLLARSRLNGRPAVPPSHPESGRDKPSAQTSSDAVRRPSTQTLWWFGGAVLGVILGAGISGFAALAETALTSCLIALLFLTFLDIPFETGLRAVRDLPLLAVTAALNFLIVPLVVAGLISVFDIADPLLPAVLIVLLCPCIDYVIAFTRAAGGAADRLLMLTPMLMIAQLLLLPVMLWAVTGGRLSIDLPVRPLVGALVLFIIIPLTAAVVVRRLARRTPRLGRPLAASARLMDPVMTLTLLVITASVTPRIAHSAGQLGTVAVVFAVFAVVMTTIGWGVTRALHVGPRRSRAVILSAVTRNSLVMLPIVRAITGEGIGPAGVVTQTLIELLVLIVLVRVLPRLVPATAVAENR</sequence>
<feature type="transmembrane region" description="Helical" evidence="9">
    <location>
        <begin position="116"/>
        <end position="139"/>
    </location>
</feature>
<evidence type="ECO:0000313" key="11">
    <source>
        <dbReference type="Proteomes" id="UP000314223"/>
    </source>
</evidence>
<dbReference type="PANTHER" id="PTHR43057:SF1">
    <property type="entry name" value="ARSENICAL-RESISTANCE PROTEIN 3"/>
    <property type="match status" value="1"/>
</dbReference>
<keyword evidence="4" id="KW-1003">Cell membrane</keyword>